<dbReference type="AlphaFoldDB" id="A0A3N4NSB1"/>
<reference evidence="1 2" key="1">
    <citation type="submission" date="2018-11" db="EMBL/GenBank/DDBJ databases">
        <title>Aureibaculum marinum gen. nov., sp. nov., a member of the family Flavobacteriaceae isolated from the Bohai Sea.</title>
        <authorList>
            <person name="Ji X."/>
        </authorList>
    </citation>
    <scope>NUCLEOTIDE SEQUENCE [LARGE SCALE GENOMIC DNA]</scope>
    <source>
        <strain evidence="1 2">BH-SD17</strain>
    </source>
</reference>
<dbReference type="EMBL" id="RPFJ01000014">
    <property type="protein sequence ID" value="RPD95966.1"/>
    <property type="molecule type" value="Genomic_DNA"/>
</dbReference>
<protein>
    <recommendedName>
        <fullName evidence="3">DUF4836 family protein</fullName>
    </recommendedName>
</protein>
<organism evidence="1 2">
    <name type="scientific">Aureibaculum marinum</name>
    <dbReference type="NCBI Taxonomy" id="2487930"/>
    <lineage>
        <taxon>Bacteria</taxon>
        <taxon>Pseudomonadati</taxon>
        <taxon>Bacteroidota</taxon>
        <taxon>Flavobacteriia</taxon>
        <taxon>Flavobacteriales</taxon>
        <taxon>Flavobacteriaceae</taxon>
        <taxon>Aureibaculum</taxon>
    </lineage>
</organism>
<name>A0A3N4NSB1_9FLAO</name>
<sequence length="563" mass="64406">MRKIILISAIIASTLSFSQSLETKIPAEVQAVISINGENLLDLMTVTDLDNNAIGKEIIKDVSRKNPDFNSLSDFGFDLESKAFYFYQPTDSISYHNFLIKLKDRKAFEQMLDSNTSVAVNRTGNVSSFLDRETTIMWNDNTLLFTAGEPSYSYFKDNEERFKKQAENEDEYYYQTKIRIASGWTSNYCKKIFNYNGASILLNKNYLEAKDNKAVASAWINNYIELMTSLTGRGLFNYSIGLNPNFNNLGFGSMNFNLYFEKDATRLTYTMNTDNKWKKSIKKMYKSKINRSFFKYFDINDVLGYTSIALNTEAVLEEYPNMMSDIYGGILPKFKEETAVSAELLSLILDEKAIGELITGNALLILNDLGEKEVTYTTYEYDDEYNETEVEKTKKEMSPDFTFMIGSENEEFLYKVIDLGVKHSAFEKNANYYKLNMPNDVPFDLYAIIKDEIVFITSSEKQLKNIVSSSPHSNVGTHKNRIRKNAAVMYLNIEKLLSKLPVDEFRADDKKMISFASKNLGNAYYTLGKVKGSKLVSEITVETASNRENSLRVLLDFIDFLAK</sequence>
<accession>A0A3N4NSB1</accession>
<evidence type="ECO:0008006" key="3">
    <source>
        <dbReference type="Google" id="ProtNLM"/>
    </source>
</evidence>
<dbReference type="OrthoDB" id="1288644at2"/>
<dbReference type="Proteomes" id="UP000270856">
    <property type="component" value="Unassembled WGS sequence"/>
</dbReference>
<evidence type="ECO:0000313" key="2">
    <source>
        <dbReference type="Proteomes" id="UP000270856"/>
    </source>
</evidence>
<gene>
    <name evidence="1" type="ORF">EGM88_10880</name>
</gene>
<proteinExistence type="predicted"/>
<dbReference type="RefSeq" id="WP_123898315.1">
    <property type="nucleotide sequence ID" value="NZ_RPFJ01000014.1"/>
</dbReference>
<evidence type="ECO:0000313" key="1">
    <source>
        <dbReference type="EMBL" id="RPD95966.1"/>
    </source>
</evidence>
<comment type="caution">
    <text evidence="1">The sequence shown here is derived from an EMBL/GenBank/DDBJ whole genome shotgun (WGS) entry which is preliminary data.</text>
</comment>
<keyword evidence="2" id="KW-1185">Reference proteome</keyword>